<feature type="region of interest" description="Disordered" evidence="1">
    <location>
        <begin position="2246"/>
        <end position="2569"/>
    </location>
</feature>
<feature type="region of interest" description="Disordered" evidence="1">
    <location>
        <begin position="2823"/>
        <end position="2850"/>
    </location>
</feature>
<feature type="compositionally biased region" description="Basic and acidic residues" evidence="1">
    <location>
        <begin position="488"/>
        <end position="497"/>
    </location>
</feature>
<feature type="compositionally biased region" description="Low complexity" evidence="1">
    <location>
        <begin position="230"/>
        <end position="243"/>
    </location>
</feature>
<feature type="compositionally biased region" description="Basic and acidic residues" evidence="1">
    <location>
        <begin position="1664"/>
        <end position="1679"/>
    </location>
</feature>
<feature type="compositionally biased region" description="Polar residues" evidence="1">
    <location>
        <begin position="1882"/>
        <end position="1900"/>
    </location>
</feature>
<dbReference type="InterPro" id="IPR013783">
    <property type="entry name" value="Ig-like_fold"/>
</dbReference>
<feature type="region of interest" description="Disordered" evidence="1">
    <location>
        <begin position="2903"/>
        <end position="3024"/>
    </location>
</feature>
<feature type="compositionally biased region" description="Acidic residues" evidence="1">
    <location>
        <begin position="3230"/>
        <end position="3241"/>
    </location>
</feature>
<feature type="compositionally biased region" description="Polar residues" evidence="1">
    <location>
        <begin position="3172"/>
        <end position="3193"/>
    </location>
</feature>
<feature type="compositionally biased region" description="Basic and acidic residues" evidence="1">
    <location>
        <begin position="2952"/>
        <end position="2963"/>
    </location>
</feature>
<feature type="compositionally biased region" description="Basic and acidic residues" evidence="1">
    <location>
        <begin position="692"/>
        <end position="748"/>
    </location>
</feature>
<feature type="compositionally biased region" description="Polar residues" evidence="1">
    <location>
        <begin position="2503"/>
        <end position="2534"/>
    </location>
</feature>
<feature type="region of interest" description="Disordered" evidence="1">
    <location>
        <begin position="3073"/>
        <end position="3097"/>
    </location>
</feature>
<feature type="compositionally biased region" description="Basic and acidic residues" evidence="1">
    <location>
        <begin position="1175"/>
        <end position="1186"/>
    </location>
</feature>
<feature type="compositionally biased region" description="Basic and acidic residues" evidence="1">
    <location>
        <begin position="1386"/>
        <end position="1407"/>
    </location>
</feature>
<feature type="region of interest" description="Disordered" evidence="1">
    <location>
        <begin position="3344"/>
        <end position="3363"/>
    </location>
</feature>
<feature type="compositionally biased region" description="Basic and acidic residues" evidence="1">
    <location>
        <begin position="1837"/>
        <end position="1864"/>
    </location>
</feature>
<dbReference type="HOGENOM" id="CLU_224904_0_0_1"/>
<feature type="region of interest" description="Disordered" evidence="1">
    <location>
        <begin position="120"/>
        <end position="154"/>
    </location>
</feature>
<feature type="compositionally biased region" description="Polar residues" evidence="1">
    <location>
        <begin position="2376"/>
        <end position="2391"/>
    </location>
</feature>
<feature type="compositionally biased region" description="Basic and acidic residues" evidence="1">
    <location>
        <begin position="3139"/>
        <end position="3161"/>
    </location>
</feature>
<feature type="compositionally biased region" description="Basic and acidic residues" evidence="1">
    <location>
        <begin position="1208"/>
        <end position="1222"/>
    </location>
</feature>
<feature type="compositionally biased region" description="Polar residues" evidence="1">
    <location>
        <begin position="2995"/>
        <end position="3018"/>
    </location>
</feature>
<feature type="compositionally biased region" description="Polar residues" evidence="1">
    <location>
        <begin position="1459"/>
        <end position="1476"/>
    </location>
</feature>
<feature type="compositionally biased region" description="Polar residues" evidence="1">
    <location>
        <begin position="1103"/>
        <end position="1114"/>
    </location>
</feature>
<proteinExistence type="predicted"/>
<feature type="compositionally biased region" description="Basic and acidic residues" evidence="1">
    <location>
        <begin position="2270"/>
        <end position="2287"/>
    </location>
</feature>
<feature type="region of interest" description="Disordered" evidence="1">
    <location>
        <begin position="2043"/>
        <end position="2209"/>
    </location>
</feature>
<dbReference type="SMART" id="SM00060">
    <property type="entry name" value="FN3"/>
    <property type="match status" value="1"/>
</dbReference>
<feature type="compositionally biased region" description="Basic and acidic residues" evidence="1">
    <location>
        <begin position="1115"/>
        <end position="1127"/>
    </location>
</feature>
<feature type="region of interest" description="Disordered" evidence="1">
    <location>
        <begin position="1835"/>
        <end position="2021"/>
    </location>
</feature>
<dbReference type="SUPFAM" id="SSF49265">
    <property type="entry name" value="Fibronectin type III"/>
    <property type="match status" value="1"/>
</dbReference>
<feature type="compositionally biased region" description="Basic and acidic residues" evidence="1">
    <location>
        <begin position="1058"/>
        <end position="1077"/>
    </location>
</feature>
<feature type="compositionally biased region" description="Basic and acidic residues" evidence="1">
    <location>
        <begin position="1231"/>
        <end position="1252"/>
    </location>
</feature>
<dbReference type="CDD" id="cd00063">
    <property type="entry name" value="FN3"/>
    <property type="match status" value="1"/>
</dbReference>
<feature type="compositionally biased region" description="Basic and acidic residues" evidence="1">
    <location>
        <begin position="2105"/>
        <end position="2123"/>
    </location>
</feature>
<feature type="compositionally biased region" description="Polar residues" evidence="1">
    <location>
        <begin position="2249"/>
        <end position="2269"/>
    </location>
</feature>
<feature type="compositionally biased region" description="Polar residues" evidence="1">
    <location>
        <begin position="2289"/>
        <end position="2298"/>
    </location>
</feature>
<feature type="compositionally biased region" description="Polar residues" evidence="1">
    <location>
        <begin position="2653"/>
        <end position="2672"/>
    </location>
</feature>
<evidence type="ECO:0000256" key="1">
    <source>
        <dbReference type="SAM" id="MobiDB-lite"/>
    </source>
</evidence>
<feature type="compositionally biased region" description="Basic and acidic residues" evidence="1">
    <location>
        <begin position="2135"/>
        <end position="2160"/>
    </location>
</feature>
<feature type="region of interest" description="Disordered" evidence="1">
    <location>
        <begin position="982"/>
        <end position="1013"/>
    </location>
</feature>
<feature type="region of interest" description="Disordered" evidence="1">
    <location>
        <begin position="1426"/>
        <end position="1582"/>
    </location>
</feature>
<feature type="compositionally biased region" description="Basic and acidic residues" evidence="1">
    <location>
        <begin position="852"/>
        <end position="895"/>
    </location>
</feature>
<feature type="compositionally biased region" description="Basic and acidic residues" evidence="1">
    <location>
        <begin position="1956"/>
        <end position="2021"/>
    </location>
</feature>
<feature type="compositionally biased region" description="Basic and acidic residues" evidence="1">
    <location>
        <begin position="2725"/>
        <end position="2735"/>
    </location>
</feature>
<dbReference type="Gene3D" id="2.60.40.10">
    <property type="entry name" value="Immunoglobulins"/>
    <property type="match status" value="1"/>
</dbReference>
<feature type="region of interest" description="Disordered" evidence="1">
    <location>
        <begin position="1789"/>
        <end position="1814"/>
    </location>
</feature>
<feature type="compositionally biased region" description="Basic and acidic residues" evidence="1">
    <location>
        <begin position="2903"/>
        <end position="2913"/>
    </location>
</feature>
<dbReference type="InParanoid" id="K1QN91"/>
<feature type="compositionally biased region" description="Low complexity" evidence="1">
    <location>
        <begin position="469"/>
        <end position="480"/>
    </location>
</feature>
<feature type="compositionally biased region" description="Basic and acidic residues" evidence="1">
    <location>
        <begin position="1901"/>
        <end position="1924"/>
    </location>
</feature>
<feature type="compositionally biased region" description="Basic and acidic residues" evidence="1">
    <location>
        <begin position="1477"/>
        <end position="1493"/>
    </location>
</feature>
<name>K1QN91_MAGGI</name>
<evidence type="ECO:0000313" key="2">
    <source>
        <dbReference type="EMBL" id="EKC38327.1"/>
    </source>
</evidence>
<feature type="compositionally biased region" description="Basic and acidic residues" evidence="1">
    <location>
        <begin position="368"/>
        <end position="386"/>
    </location>
</feature>
<feature type="region of interest" description="Disordered" evidence="1">
    <location>
        <begin position="321"/>
        <end position="397"/>
    </location>
</feature>
<feature type="region of interest" description="Disordered" evidence="1">
    <location>
        <begin position="1738"/>
        <end position="1768"/>
    </location>
</feature>
<feature type="compositionally biased region" description="Basic and acidic residues" evidence="1">
    <location>
        <begin position="2535"/>
        <end position="2564"/>
    </location>
</feature>
<feature type="compositionally biased region" description="Basic and acidic residues" evidence="1">
    <location>
        <begin position="216"/>
        <end position="229"/>
    </location>
</feature>
<feature type="compositionally biased region" description="Basic and acidic residues" evidence="1">
    <location>
        <begin position="2470"/>
        <end position="2501"/>
    </location>
</feature>
<feature type="compositionally biased region" description="Polar residues" evidence="1">
    <location>
        <begin position="1282"/>
        <end position="1292"/>
    </location>
</feature>
<feature type="compositionally biased region" description="Basic and acidic residues" evidence="1">
    <location>
        <begin position="2930"/>
        <end position="2940"/>
    </location>
</feature>
<feature type="compositionally biased region" description="Basic and acidic residues" evidence="1">
    <location>
        <begin position="1033"/>
        <end position="1050"/>
    </location>
</feature>
<feature type="compositionally biased region" description="Basic and acidic residues" evidence="1">
    <location>
        <begin position="3078"/>
        <end position="3091"/>
    </location>
</feature>
<feature type="compositionally biased region" description="Basic and acidic residues" evidence="1">
    <location>
        <begin position="2167"/>
        <end position="2209"/>
    </location>
</feature>
<dbReference type="InterPro" id="IPR003961">
    <property type="entry name" value="FN3_dom"/>
</dbReference>
<feature type="compositionally biased region" description="Basic and acidic residues" evidence="1">
    <location>
        <begin position="2408"/>
        <end position="2420"/>
    </location>
</feature>
<dbReference type="EMBL" id="JH819181">
    <property type="protein sequence ID" value="EKC38327.1"/>
    <property type="molecule type" value="Genomic_DNA"/>
</dbReference>
<feature type="compositionally biased region" description="Basic and acidic residues" evidence="1">
    <location>
        <begin position="2319"/>
        <end position="2333"/>
    </location>
</feature>
<dbReference type="InterPro" id="IPR036116">
    <property type="entry name" value="FN3_sf"/>
</dbReference>
<feature type="region of interest" description="Disordered" evidence="1">
    <location>
        <begin position="2725"/>
        <end position="2753"/>
    </location>
</feature>
<feature type="region of interest" description="Disordered" evidence="1">
    <location>
        <begin position="1033"/>
        <end position="1410"/>
    </location>
</feature>
<feature type="compositionally biased region" description="Basic and acidic residues" evidence="1">
    <location>
        <begin position="2051"/>
        <end position="2062"/>
    </location>
</feature>
<feature type="compositionally biased region" description="Basic and acidic residues" evidence="1">
    <location>
        <begin position="2074"/>
        <end position="2096"/>
    </location>
</feature>
<feature type="compositionally biased region" description="Basic and acidic residues" evidence="1">
    <location>
        <begin position="1426"/>
        <end position="1453"/>
    </location>
</feature>
<feature type="compositionally biased region" description="Low complexity" evidence="1">
    <location>
        <begin position="1081"/>
        <end position="1090"/>
    </location>
</feature>
<feature type="compositionally biased region" description="Polar residues" evidence="1">
    <location>
        <begin position="1345"/>
        <end position="1362"/>
    </location>
</feature>
<feature type="compositionally biased region" description="Basic and acidic residues" evidence="1">
    <location>
        <begin position="1322"/>
        <end position="1344"/>
    </location>
</feature>
<feature type="compositionally biased region" description="Acidic residues" evidence="1">
    <location>
        <begin position="3352"/>
        <end position="3363"/>
    </location>
</feature>
<reference evidence="2" key="1">
    <citation type="journal article" date="2012" name="Nature">
        <title>The oyster genome reveals stress adaptation and complexity of shell formation.</title>
        <authorList>
            <person name="Zhang G."/>
            <person name="Fang X."/>
            <person name="Guo X."/>
            <person name="Li L."/>
            <person name="Luo R."/>
            <person name="Xu F."/>
            <person name="Yang P."/>
            <person name="Zhang L."/>
            <person name="Wang X."/>
            <person name="Qi H."/>
            <person name="Xiong Z."/>
            <person name="Que H."/>
            <person name="Xie Y."/>
            <person name="Holland P.W."/>
            <person name="Paps J."/>
            <person name="Zhu Y."/>
            <person name="Wu F."/>
            <person name="Chen Y."/>
            <person name="Wang J."/>
            <person name="Peng C."/>
            <person name="Meng J."/>
            <person name="Yang L."/>
            <person name="Liu J."/>
            <person name="Wen B."/>
            <person name="Zhang N."/>
            <person name="Huang Z."/>
            <person name="Zhu Q."/>
            <person name="Feng Y."/>
            <person name="Mount A."/>
            <person name="Hedgecock D."/>
            <person name="Xu Z."/>
            <person name="Liu Y."/>
            <person name="Domazet-Loso T."/>
            <person name="Du Y."/>
            <person name="Sun X."/>
            <person name="Zhang S."/>
            <person name="Liu B."/>
            <person name="Cheng P."/>
            <person name="Jiang X."/>
            <person name="Li J."/>
            <person name="Fan D."/>
            <person name="Wang W."/>
            <person name="Fu W."/>
            <person name="Wang T."/>
            <person name="Wang B."/>
            <person name="Zhang J."/>
            <person name="Peng Z."/>
            <person name="Li Y."/>
            <person name="Li N."/>
            <person name="Wang J."/>
            <person name="Chen M."/>
            <person name="He Y."/>
            <person name="Tan F."/>
            <person name="Song X."/>
            <person name="Zheng Q."/>
            <person name="Huang R."/>
            <person name="Yang H."/>
            <person name="Du X."/>
            <person name="Chen L."/>
            <person name="Yang M."/>
            <person name="Gaffney P.M."/>
            <person name="Wang S."/>
            <person name="Luo L."/>
            <person name="She Z."/>
            <person name="Ming Y."/>
            <person name="Huang W."/>
            <person name="Zhang S."/>
            <person name="Huang B."/>
            <person name="Zhang Y."/>
            <person name="Qu T."/>
            <person name="Ni P."/>
            <person name="Miao G."/>
            <person name="Wang J."/>
            <person name="Wang Q."/>
            <person name="Steinberg C.E."/>
            <person name="Wang H."/>
            <person name="Li N."/>
            <person name="Qian L."/>
            <person name="Zhang G."/>
            <person name="Li Y."/>
            <person name="Yang H."/>
            <person name="Liu X."/>
            <person name="Wang J."/>
            <person name="Yin Y."/>
            <person name="Wang J."/>
        </authorList>
    </citation>
    <scope>NUCLEOTIDE SEQUENCE [LARGE SCALE GENOMIC DNA]</scope>
    <source>
        <strain evidence="2">05x7-T-G4-1.051#20</strain>
    </source>
</reference>
<feature type="compositionally biased region" description="Basic and acidic residues" evidence="1">
    <location>
        <begin position="1931"/>
        <end position="1947"/>
    </location>
</feature>
<feature type="compositionally biased region" description="Basic and acidic residues" evidence="1">
    <location>
        <begin position="1301"/>
        <end position="1313"/>
    </location>
</feature>
<feature type="compositionally biased region" description="Basic and acidic residues" evidence="1">
    <location>
        <begin position="3194"/>
        <end position="3210"/>
    </location>
</feature>
<sequence length="3443" mass="386376">MTDCILCGLPVRPGVPIARPEIWEEEPYQARLRWRRVFIPPYDNLDVPLTYQIEVQEPPLKNWRTLVKGLTMTEHTVTDLTPKKDYLFRIRAEDQNGDLTEPTPPIAYYRENERLSRSPSYERCGMLSPYQDKSPLHSPSYANRDFGMSSTRSQRDLLSPSYGLTSVRATSPSLSSHRDSFSLHRDSLSSHRDSLSIHRDSLSSYQDARSLHRDSLSSHRDSLSSHRDSLSSNRDSWSSQRDSLSSHRDTLSSPRDILYSTWQRESRARSPGLSYRSVHKYDEEILLSSERQRRSTSVDRPVTTGSSLSYYREDRSFLDRTDLRATRSPSPFSKPSYSDRLNSPFSERGNYRDVSPLVSQERLYSPNRNRDSPSVHDIGSKSREESVSYTKQSHQDRHYVGIQRKQIISSQENYFTPIIQDEKFHKDLTSHDPLSSGQACDVQHIPTQPCISSNNPTAVTIQDEKSNDSDFSNQSSSQTFPRNQSTNERQEKTEESLHSSISKRSVSADEKMFLSVEGGHLILQATGGAVVKSGQRTFSVMMGQPKRISEDKSTLERRLSLNENSLVGQKGASSFIEASSTDDFDNISMKGRETKSNKRVSRISDDCENIVKGPKDVNTGSKASVRDAGISKAEAVDLKTEAFKKETGKMNDKEVQNKLDNVTIDKINAGAKTESQSNKKFDSVNMTEVDVEVKQNEKEGKNDKEKQYSKCSKDKASEECEERRARSGEREGRGQSRRLVSDQEDRRDRRSRSRTPVRFLLVSNKLETSGGKDSPCCVKDHSCSTDRKASGQMTSKTQKNKTTKDVDEEIATEAQKKKVPNEESWSNEKISQVKIQRQSHNTSKETMPSIDKISKAGGEIHAKSSDIKQTETKKDAGQTHSSTDSEKVQISEKHAKIVVGRPKSIMEPENTKSMSSFQDETEFNHDTLMSRKKELAQERTVHGKTSSSGCKVITLTLKPVAQETNLGEISVVKKEDSAVNTKKNLAGDANNVMQGSKDDTKSSPISKEVSFLEDKKATGKEIPVIVIKDEVVKRNDLESPKATDSKDRTDNQSNFGFNRDRLFAKLDPRGYKMENLRRKSSSSSDSSLKSPDVFSEGKISPDPFSSGQYTSFEYSTEKELTHKKEGMRVISSLEGTKESKKGGQILPELLPPSEPVLQKAKQDPVQSNIQIAEELDQRKPNKKVDEGPAATQNEKKQNSTDHNSMSKSIKDNSGHYKSDDTKPSVLESDTNSDRADKKRTESKTVDDRKQAIQKDQTNTTFKDLIRKTRSRLHGVSDDSESDQQNNTISKPQEMSPKPKKKQESPDLAKHLESKSNAVEKLSSQEHKSVGSERNSKNGSEDRAKSLSSSEGSDTKVSINPGGTSIKMLNDSSLMGGDTKIGSPLTKLKDTKTKMKQSEVESDFKTQSKEVPVPQILNTKVLDKTAVKGGESKQSEKEFEQKIVKDKDSQKEILFEPQNKLRSTAETNEQSVNLTTIKTEKLENTKNSVDKNKLTESSVSTGNLGESSSNINQPRKAEVSSNSSSNITTKGSESTGEDNLVSNRSDVKEVTKMTEDRNELSSKSVTKLGSPKQRREKQALSDDITQTTDIKVDLKQARANLQNKKKDKISNTEITAESREGIIGKKSVTDGNSKIHETTTMAPESPSLISSVEKEQKISSPKCLPKLEKTEQVDNFEKETISPTLTKRRMDNSKQNVLDNKDTAGFKDVIGNMKASLKTKPKDAKSLVSEKESTNIYQLKKLDNSAQQKSKEKQLLEDKSEKFTTETRKYDSTDKQKEFTFKKGKETKERDMFKTLDLENDKKPSLNKLQDERKEQKLKMNIIKSDVNVIESVSTTIKKAEETDVKDKKSNEKKSDERKMDKKAQLNDSVQTKSDDICLKDVISQTKGNLQKPSKSINNKTDQCHDVKQSKPGDQDPIKDKEPKGSKTKTQNFKDNESVGRDLKDSKARAQNVNDNKPVDQDFIDKDSKTRGQCLKDKKSVDKDLKDRGVKGVKDNKSIDREIEKSNARDQCSKDTRSVGQDLKDIKDFKDNKTTVKDLKDINTKVPNFNDNKSRGQNLKDIKSVGLDLKVNQSKVEDSKDNKVGVGDSLKDNRPGSRDVTQGHNNLDHKKTGGTKDKDIKLGDIKLTGNKSGGLDTRDRELESRNQEDKKLVVSDIKNTEKTTTGGQDHKKSNDKTGGRDIQVKKVGQENFKDSEKKFQGHKDYITARDPTDKLNANFFKEDKERGIENKEKSNSVNVKNYAVKETKALGSNSTDNASSVKDSALTTKSVETRDLKLNENNAFDKKTQRNPNQINKYQTELEDAQKRTAPSNNLSKKLANKDPKERAQLDKSALDNVTNIMDKQTTEVSIKQEGEKSKNRHHTSKTADGKTIVPDTGNTKSISSSDVNLHSQADDKVHSTQNTGSSAKESKLVNQEKESNEMCQGTSMLGTHRKKQSNAKNEVEGIGVTDSLSNLDRKEATSYSLTKLKTAREADSNTELKKPSRVRQNGDKQDSSSEKKHVNNANVQDPPQEIKSVNIQPRISAKNRSVNSTEATHDVSKDNKSTKAKTDVSEESGKNKDSGTARKKSKVLREFVTINDVTPVSYTEHAEVKMKDIHESKVNESIIARKPDEKNVKIETGDIKDCESKSLKMEELDLKENNNEKSLNLPKISMTSSVNSNKKSDLDSTSLQESERTLSLKESQPNEDTETSTGNKTKSNKIDLLQTKTKGRHKFVLPALKSAKAKTDVKSKNENEDVYESGNDNGVNKNGLKGKMGGTCTGKTDNKDIIESTKIDEKKSTRGEATPKSTLKVTFETEENYSTESEVKGSHQTKHQGNIKNTQYGKEVKHSSGSPKQTRKKMATAGNESAVQETQKKVQFKDVDKDYQRKVYAQEVAKKIQTSIIAEMRNKLRSKATAIEKHQERIKAKESRAVDNITPEPKVPETTNESEVKGRPEMLKKSRAVTGVGLDKNVHSSETEKTLQKVSSLGESLKKQEKERSLISSNEKKHLVIESQGNVKSRQNEGQVTNKETKSIPSDDTEIKIPPKKAEVKLETDKKVSEFKKDSKLNEKDIQISKGVELKHDNDIQFVSTSFSGPEHDSVSYKGRGDKSSANLVNKNHTDVCEDKDKDAEVKLSDKGFFNVSKYITNTKIQEFKKKLNTDVTHSKKDEKDKLSEKDIQISKGVEPRQINDIQFISTSFSGPDSPTSNSTGSKEDQKSPELTYKRFDFDESSESKSLSSDSTVKEEQVSDDEVEDTTNEDIMAELRKLLPLEIFSSRRRHVEESLIEDDTPCDCCECQGSSDEEYSVDGRIPQLSVIGEEDEEAVSVFDPDNEEMEFHRKFMEKVYGRNPRASKVFNPGVIVESGSDSSENGETEEQEIEEFEGRKKPVFDIEAFLKYTGNVEDWLERIEDLGNIPGMLLVTMYHKLTKYCLKLHTECCEGMLSLLPQFRRFSLYLSDVMQ</sequence>
<feature type="region of interest" description="Disordered" evidence="1">
    <location>
        <begin position="3139"/>
        <end position="3241"/>
    </location>
</feature>
<feature type="region of interest" description="Disordered" evidence="1">
    <location>
        <begin position="692"/>
        <end position="920"/>
    </location>
</feature>
<dbReference type="PROSITE" id="PS50853">
    <property type="entry name" value="FN3"/>
    <property type="match status" value="1"/>
</dbReference>
<feature type="compositionally biased region" description="Polar residues" evidence="1">
    <location>
        <begin position="823"/>
        <end position="846"/>
    </location>
</feature>
<feature type="region of interest" description="Disordered" evidence="1">
    <location>
        <begin position="1622"/>
        <end position="1698"/>
    </location>
</feature>
<feature type="region of interest" description="Disordered" evidence="1">
    <location>
        <begin position="2647"/>
        <end position="2709"/>
    </location>
</feature>
<feature type="compositionally biased region" description="Basic and acidic residues" evidence="1">
    <location>
        <begin position="778"/>
        <end position="789"/>
    </location>
</feature>
<feature type="compositionally biased region" description="Basic and acidic residues" evidence="1">
    <location>
        <begin position="2972"/>
        <end position="2992"/>
    </location>
</feature>
<feature type="compositionally biased region" description="Polar residues" evidence="1">
    <location>
        <begin position="1637"/>
        <end position="1649"/>
    </location>
</feature>
<protein>
    <submittedName>
        <fullName evidence="2">Uncharacterized protein</fullName>
    </submittedName>
</protein>
<accession>K1QN91</accession>
<feature type="region of interest" description="Disordered" evidence="1">
    <location>
        <begin position="464"/>
        <end position="504"/>
    </location>
</feature>
<feature type="compositionally biased region" description="Basic and acidic residues" evidence="1">
    <location>
        <begin position="1748"/>
        <end position="1768"/>
    </location>
</feature>
<feature type="compositionally biased region" description="Polar residues" evidence="1">
    <location>
        <begin position="327"/>
        <end position="345"/>
    </location>
</feature>
<feature type="compositionally biased region" description="Polar residues" evidence="1">
    <location>
        <begin position="1494"/>
        <end position="1533"/>
    </location>
</feature>
<feature type="compositionally biased region" description="Polar residues" evidence="1">
    <location>
        <begin position="2335"/>
        <end position="2349"/>
    </location>
</feature>
<organism evidence="2">
    <name type="scientific">Magallana gigas</name>
    <name type="common">Pacific oyster</name>
    <name type="synonym">Crassostrea gigas</name>
    <dbReference type="NCBI Taxonomy" id="29159"/>
    <lineage>
        <taxon>Eukaryota</taxon>
        <taxon>Metazoa</taxon>
        <taxon>Spiralia</taxon>
        <taxon>Lophotrochozoa</taxon>
        <taxon>Mollusca</taxon>
        <taxon>Bivalvia</taxon>
        <taxon>Autobranchia</taxon>
        <taxon>Pteriomorphia</taxon>
        <taxon>Ostreida</taxon>
        <taxon>Ostreoidea</taxon>
        <taxon>Ostreidae</taxon>
        <taxon>Magallana</taxon>
    </lineage>
</organism>
<gene>
    <name evidence="2" type="ORF">CGI_10022997</name>
</gene>
<feature type="compositionally biased region" description="Basic and acidic residues" evidence="1">
    <location>
        <begin position="1544"/>
        <end position="1559"/>
    </location>
</feature>
<feature type="region of interest" description="Disordered" evidence="1">
    <location>
        <begin position="216"/>
        <end position="251"/>
    </location>
</feature>